<dbReference type="InterPro" id="IPR013384">
    <property type="entry name" value="Flagell_FlgL"/>
</dbReference>
<dbReference type="AlphaFoldDB" id="A0A6S6QZZ6"/>
<dbReference type="Gene3D" id="1.20.1330.10">
    <property type="entry name" value="f41 fragment of flagellin, N-terminal domain"/>
    <property type="match status" value="2"/>
</dbReference>
<name>A0A6S6QZZ6_9FIRM</name>
<dbReference type="GO" id="GO:0005198">
    <property type="term" value="F:structural molecule activity"/>
    <property type="evidence" value="ECO:0007669"/>
    <property type="project" value="InterPro"/>
</dbReference>
<dbReference type="EMBL" id="AP023367">
    <property type="protein sequence ID" value="BCJ92935.1"/>
    <property type="molecule type" value="Genomic_DNA"/>
</dbReference>
<dbReference type="NCBIfam" id="TIGR02550">
    <property type="entry name" value="flagell_flgL"/>
    <property type="match status" value="1"/>
</dbReference>
<gene>
    <name evidence="1" type="ORF">acsn021_05040</name>
</gene>
<dbReference type="Proteomes" id="UP000515561">
    <property type="component" value="Chromosome"/>
</dbReference>
<reference evidence="1 2" key="1">
    <citation type="journal article" date="2016" name="Int. J. Syst. Evol. Microbiol.">
        <title>Descriptions of Anaerotaenia torta gen. nov., sp. nov. and Anaerocolumna cellulosilytica gen. nov., sp. nov. isolated from a methanogenic reactor of cattle waste.</title>
        <authorList>
            <person name="Uek A."/>
            <person name="Ohtaki Y."/>
            <person name="Kaku N."/>
            <person name="Ueki K."/>
        </authorList>
    </citation>
    <scope>NUCLEOTIDE SEQUENCE [LARGE SCALE GENOMIC DNA]</scope>
    <source>
        <strain evidence="1 2">SN021</strain>
    </source>
</reference>
<proteinExistence type="predicted"/>
<dbReference type="KEGG" id="acel:acsn021_05040"/>
<dbReference type="GO" id="GO:0071973">
    <property type="term" value="P:bacterial-type flagellum-dependent cell motility"/>
    <property type="evidence" value="ECO:0007669"/>
    <property type="project" value="InterPro"/>
</dbReference>
<evidence type="ECO:0000313" key="2">
    <source>
        <dbReference type="Proteomes" id="UP000515561"/>
    </source>
</evidence>
<dbReference type="PANTHER" id="PTHR42792">
    <property type="entry name" value="FLAGELLIN"/>
    <property type="match status" value="1"/>
</dbReference>
<dbReference type="PANTHER" id="PTHR42792:SF1">
    <property type="entry name" value="FLAGELLAR HOOK-ASSOCIATED PROTEIN 3"/>
    <property type="match status" value="1"/>
</dbReference>
<protein>
    <submittedName>
        <fullName evidence="1">Uncharacterized protein</fullName>
    </submittedName>
</protein>
<dbReference type="GO" id="GO:0009424">
    <property type="term" value="C:bacterial-type flagellum hook"/>
    <property type="evidence" value="ECO:0007669"/>
    <property type="project" value="InterPro"/>
</dbReference>
<keyword evidence="2" id="KW-1185">Reference proteome</keyword>
<dbReference type="SUPFAM" id="SSF64518">
    <property type="entry name" value="Phase 1 flagellin"/>
    <property type="match status" value="1"/>
</dbReference>
<dbReference type="Pfam" id="PF00669">
    <property type="entry name" value="Flagellin_N"/>
    <property type="match status" value="1"/>
</dbReference>
<evidence type="ECO:0000313" key="1">
    <source>
        <dbReference type="EMBL" id="BCJ92935.1"/>
    </source>
</evidence>
<accession>A0A6S6QZZ6</accession>
<dbReference type="InterPro" id="IPR001029">
    <property type="entry name" value="Flagellin_N"/>
</dbReference>
<dbReference type="InterPro" id="IPR001492">
    <property type="entry name" value="Flagellin"/>
</dbReference>
<sequence length="484" mass="54167">MRITNKMMTNNMMSNINNNKNNLSILDSQYATGKKIQRPSQDPIVAVRALKLRTNLRELNQYLEKNIPDAMSWMEVTESALKNVNEMFTKINTLCNQGANDHLEAPDRASIAETLTELKKQIYQEGNSNYAGRYVLTGYKTDTSLIFNEKTTNLTYKITEQFSGKNIESLSKVSGAYDVDSTVAVTDPSPQLDNMHRIRLSYDNLVTPTGAINVTYGTGPTTVAVNTISATNPNAYKPAPGAINFIPETGELILGDTVYGNMKNADNISITYDKKEFKEGELRPEHYFKCETVDSDTGKTTVYEPTDQQIQYEVNFNQKLTVNTQGKDALQHGVGRDIDEILSAVKDVEAVEAKITEIEKQLKDPTKTEAEIQNLNRLLEHCKTELTLKSSIMQKKFEGGIASSKKYQETLNVSIADLGSRYVRLELTESRLSDQQVEFEDLLSANEDVDMVETYIKLTSQEAIYTASLNAASKVVRSSLLDFL</sequence>
<organism evidence="1 2">
    <name type="scientific">Anaerocolumna cellulosilytica</name>
    <dbReference type="NCBI Taxonomy" id="433286"/>
    <lineage>
        <taxon>Bacteria</taxon>
        <taxon>Bacillati</taxon>
        <taxon>Bacillota</taxon>
        <taxon>Clostridia</taxon>
        <taxon>Lachnospirales</taxon>
        <taxon>Lachnospiraceae</taxon>
        <taxon>Anaerocolumna</taxon>
    </lineage>
</organism>
<dbReference type="RefSeq" id="WP_184092645.1">
    <property type="nucleotide sequence ID" value="NZ_AP023367.1"/>
</dbReference>